<reference evidence="1 2" key="1">
    <citation type="journal article" date="2015" name="Genome Announc.">
        <title>Genome Sequence of a Sulfate-Reducing Thermophilic Bacterium, Thermodesulfobacterium commune DSM 2178T (Phylum Thermodesulfobacteria).</title>
        <authorList>
            <person name="Bhatnagar S."/>
            <person name="Badger J.H."/>
            <person name="Madupu R."/>
            <person name="Khouri H.M."/>
            <person name="O'Connor E.M."/>
            <person name="Robb F.T."/>
            <person name="Ward N.L."/>
            <person name="Eisen J.A."/>
        </authorList>
    </citation>
    <scope>NUCLEOTIDE SEQUENCE [LARGE SCALE GENOMIC DNA]</scope>
    <source>
        <strain evidence="1 2">DSM 2178</strain>
    </source>
</reference>
<accession>A0A075WRD9</accession>
<dbReference type="HOGENOM" id="CLU_2774583_0_0_0"/>
<dbReference type="KEGG" id="tcm:HL41_01040"/>
<protein>
    <submittedName>
        <fullName evidence="1">Uncharacterized protein</fullName>
    </submittedName>
</protein>
<dbReference type="AlphaFoldDB" id="A0A075WRD9"/>
<dbReference type="PaxDb" id="289377-HL41_01040"/>
<dbReference type="OrthoDB" id="9799956at2"/>
<name>A0A075WRD9_9BACT</name>
<evidence type="ECO:0000313" key="1">
    <source>
        <dbReference type="EMBL" id="AIH03525.1"/>
    </source>
</evidence>
<dbReference type="eggNOG" id="ENOG5033NH6">
    <property type="taxonomic scope" value="Bacteria"/>
</dbReference>
<proteinExistence type="predicted"/>
<dbReference type="EMBL" id="CP008796">
    <property type="protein sequence ID" value="AIH03525.1"/>
    <property type="molecule type" value="Genomic_DNA"/>
</dbReference>
<organism evidence="1 2">
    <name type="scientific">Thermodesulfobacterium commune DSM 2178</name>
    <dbReference type="NCBI Taxonomy" id="289377"/>
    <lineage>
        <taxon>Bacteria</taxon>
        <taxon>Pseudomonadati</taxon>
        <taxon>Thermodesulfobacteriota</taxon>
        <taxon>Thermodesulfobacteria</taxon>
        <taxon>Thermodesulfobacteriales</taxon>
        <taxon>Thermodesulfobacteriaceae</taxon>
        <taxon>Thermodesulfobacterium</taxon>
    </lineage>
</organism>
<dbReference type="Proteomes" id="UP000028481">
    <property type="component" value="Chromosome"/>
</dbReference>
<dbReference type="STRING" id="289377.HL41_01040"/>
<evidence type="ECO:0000313" key="2">
    <source>
        <dbReference type="Proteomes" id="UP000028481"/>
    </source>
</evidence>
<keyword evidence="2" id="KW-1185">Reference proteome</keyword>
<dbReference type="RefSeq" id="WP_038063341.1">
    <property type="nucleotide sequence ID" value="NZ_CP008796.1"/>
</dbReference>
<gene>
    <name evidence="1" type="ORF">HL41_01040</name>
</gene>
<sequence length="72" mass="8719">MEGLDPKILNKLKQKVQKELALKEIETIEYWLNELLKVYQKNHQSLAEFKAEIRQFIDRMKNRLEILKTKGY</sequence>